<proteinExistence type="predicted"/>
<evidence type="ECO:0000256" key="15">
    <source>
        <dbReference type="ARBA" id="ARBA00054097"/>
    </source>
</evidence>
<evidence type="ECO:0000259" key="17">
    <source>
        <dbReference type="SMART" id="SM00904"/>
    </source>
</evidence>
<evidence type="ECO:0000256" key="4">
    <source>
        <dbReference type="ARBA" id="ARBA00017394"/>
    </source>
</evidence>
<evidence type="ECO:0000313" key="18">
    <source>
        <dbReference type="EMBL" id="KAK6639308.1"/>
    </source>
</evidence>
<evidence type="ECO:0000256" key="8">
    <source>
        <dbReference type="ARBA" id="ARBA00022723"/>
    </source>
</evidence>
<dbReference type="PANTHER" id="PTHR22749">
    <property type="entry name" value="RIBOFLAVIN KINASE/FMN ADENYLYLTRANSFERASE"/>
    <property type="match status" value="1"/>
</dbReference>
<dbReference type="InterPro" id="IPR023465">
    <property type="entry name" value="Riboflavin_kinase_dom_sf"/>
</dbReference>
<comment type="function">
    <text evidence="15">Catalyzes the phosphorylation of riboflavin (vitamin B2) to form flavin-mononucleotide (FMN), hence rate-limiting enzyme in the synthesis of FAD. Essential for TNF-induced reactive oxygen species (ROS) production. Through its interaction with both TNFRSF1A and CYBA, physically and functionally couples TNFRSF1A to NADPH oxidase. TNF-activation of RFK may enhance the incorporation of FAD in NADPH oxidase, a critical step for the assembly and activation of NADPH oxidase.</text>
</comment>
<dbReference type="EC" id="2.7.1.26" evidence="3"/>
<keyword evidence="10" id="KW-0418">Kinase</keyword>
<gene>
    <name evidence="18" type="ORF">RUM43_007580</name>
</gene>
<evidence type="ECO:0000256" key="7">
    <source>
        <dbReference type="ARBA" id="ARBA00022679"/>
    </source>
</evidence>
<dbReference type="GO" id="GO:0008531">
    <property type="term" value="F:riboflavin kinase activity"/>
    <property type="evidence" value="ECO:0007669"/>
    <property type="project" value="UniProtKB-EC"/>
</dbReference>
<dbReference type="GO" id="GO:0009231">
    <property type="term" value="P:riboflavin biosynthetic process"/>
    <property type="evidence" value="ECO:0007669"/>
    <property type="project" value="InterPro"/>
</dbReference>
<dbReference type="SUPFAM" id="SSF82114">
    <property type="entry name" value="Riboflavin kinase-like"/>
    <property type="match status" value="1"/>
</dbReference>
<evidence type="ECO:0000256" key="6">
    <source>
        <dbReference type="ARBA" id="ARBA00022643"/>
    </source>
</evidence>
<keyword evidence="9" id="KW-0547">Nucleotide-binding</keyword>
<dbReference type="InterPro" id="IPR015865">
    <property type="entry name" value="Riboflavin_kinase_bac/euk"/>
</dbReference>
<evidence type="ECO:0000256" key="3">
    <source>
        <dbReference type="ARBA" id="ARBA00012105"/>
    </source>
</evidence>
<comment type="catalytic activity">
    <reaction evidence="14">
        <text>riboflavin + ATP = FMN + ADP + H(+)</text>
        <dbReference type="Rhea" id="RHEA:14357"/>
        <dbReference type="ChEBI" id="CHEBI:15378"/>
        <dbReference type="ChEBI" id="CHEBI:30616"/>
        <dbReference type="ChEBI" id="CHEBI:57986"/>
        <dbReference type="ChEBI" id="CHEBI:58210"/>
        <dbReference type="ChEBI" id="CHEBI:456216"/>
        <dbReference type="EC" id="2.7.1.26"/>
    </reaction>
    <physiologicalReaction direction="left-to-right" evidence="14">
        <dbReference type="Rhea" id="RHEA:14358"/>
    </physiologicalReaction>
</comment>
<dbReference type="PANTHER" id="PTHR22749:SF6">
    <property type="entry name" value="RIBOFLAVIN KINASE"/>
    <property type="match status" value="1"/>
</dbReference>
<dbReference type="GO" id="GO:0009398">
    <property type="term" value="P:FMN biosynthetic process"/>
    <property type="evidence" value="ECO:0007669"/>
    <property type="project" value="TreeGrafter"/>
</dbReference>
<keyword evidence="7" id="KW-0808">Transferase</keyword>
<evidence type="ECO:0000256" key="5">
    <source>
        <dbReference type="ARBA" id="ARBA00022630"/>
    </source>
</evidence>
<keyword evidence="11" id="KW-0862">Zinc</keyword>
<dbReference type="Gene3D" id="2.40.30.30">
    <property type="entry name" value="Riboflavin kinase-like"/>
    <property type="match status" value="1"/>
</dbReference>
<reference evidence="18 19" key="1">
    <citation type="submission" date="2023-10" db="EMBL/GenBank/DDBJ databases">
        <title>Genomes of two closely related lineages of the louse Polyplax serrata with different host specificities.</title>
        <authorList>
            <person name="Martinu J."/>
            <person name="Tarabai H."/>
            <person name="Stefka J."/>
            <person name="Hypsa V."/>
        </authorList>
    </citation>
    <scope>NUCLEOTIDE SEQUENCE [LARGE SCALE GENOMIC DNA]</scope>
    <source>
        <strain evidence="18">HR10_N</strain>
    </source>
</reference>
<evidence type="ECO:0000256" key="10">
    <source>
        <dbReference type="ARBA" id="ARBA00022777"/>
    </source>
</evidence>
<keyword evidence="5" id="KW-0285">Flavoprotein</keyword>
<dbReference type="Proteomes" id="UP001372834">
    <property type="component" value="Unassembled WGS sequence"/>
</dbReference>
<dbReference type="GO" id="GO:0005524">
    <property type="term" value="F:ATP binding"/>
    <property type="evidence" value="ECO:0007669"/>
    <property type="project" value="UniProtKB-KW"/>
</dbReference>
<evidence type="ECO:0000256" key="9">
    <source>
        <dbReference type="ARBA" id="ARBA00022741"/>
    </source>
</evidence>
<accession>A0AAN8PMH6</accession>
<feature type="domain" description="Riboflavin kinase" evidence="17">
    <location>
        <begin position="2"/>
        <end position="132"/>
    </location>
</feature>
<dbReference type="FunFam" id="2.40.30.30:FF:000002">
    <property type="entry name" value="Riboflavin kinase, putative"/>
    <property type="match status" value="1"/>
</dbReference>
<dbReference type="InterPro" id="IPR023468">
    <property type="entry name" value="Riboflavin_kinase"/>
</dbReference>
<evidence type="ECO:0000256" key="11">
    <source>
        <dbReference type="ARBA" id="ARBA00022833"/>
    </source>
</evidence>
<comment type="caution">
    <text evidence="18">The sequence shown here is derived from an EMBL/GenBank/DDBJ whole genome shotgun (WGS) entry which is preliminary data.</text>
</comment>
<sequence length="149" mass="17072">MFCGLPHFAKGTVVKGFGRGSKELGIPTANLPLEIVNKLPPELTTGVYFGWAKVENSPIYKMVMSIGWNPFYKNIEKSMEIHILHQFDKDFYGSLLRIVMLGYIRPEQDFDSIDSLITTIQNDIKVAESELEKIEFLEFKNNSFFNDEV</sequence>
<comment type="cofactor">
    <cofactor evidence="1">
        <name>Zn(2+)</name>
        <dbReference type="ChEBI" id="CHEBI:29105"/>
    </cofactor>
</comment>
<comment type="pathway">
    <text evidence="2">Cofactor biosynthesis; FMN biosynthesis; FMN from riboflavin (ATP route): step 1/1.</text>
</comment>
<keyword evidence="6" id="KW-0288">FMN</keyword>
<evidence type="ECO:0000256" key="14">
    <source>
        <dbReference type="ARBA" id="ARBA00050912"/>
    </source>
</evidence>
<evidence type="ECO:0000256" key="16">
    <source>
        <dbReference type="ARBA" id="ARBA00077632"/>
    </source>
</evidence>
<dbReference type="Pfam" id="PF01687">
    <property type="entry name" value="Flavokinase"/>
    <property type="match status" value="1"/>
</dbReference>
<evidence type="ECO:0000256" key="12">
    <source>
        <dbReference type="ARBA" id="ARBA00022840"/>
    </source>
</evidence>
<dbReference type="GO" id="GO:0046872">
    <property type="term" value="F:metal ion binding"/>
    <property type="evidence" value="ECO:0007669"/>
    <property type="project" value="UniProtKB-KW"/>
</dbReference>
<dbReference type="AlphaFoldDB" id="A0AAN8PMH6"/>
<evidence type="ECO:0000256" key="2">
    <source>
        <dbReference type="ARBA" id="ARBA00005201"/>
    </source>
</evidence>
<evidence type="ECO:0000256" key="13">
    <source>
        <dbReference type="ARBA" id="ARBA00029789"/>
    </source>
</evidence>
<keyword evidence="12" id="KW-0067">ATP-binding</keyword>
<evidence type="ECO:0000256" key="1">
    <source>
        <dbReference type="ARBA" id="ARBA00001947"/>
    </source>
</evidence>
<evidence type="ECO:0000313" key="19">
    <source>
        <dbReference type="Proteomes" id="UP001372834"/>
    </source>
</evidence>
<organism evidence="18 19">
    <name type="scientific">Polyplax serrata</name>
    <name type="common">Common mouse louse</name>
    <dbReference type="NCBI Taxonomy" id="468196"/>
    <lineage>
        <taxon>Eukaryota</taxon>
        <taxon>Metazoa</taxon>
        <taxon>Ecdysozoa</taxon>
        <taxon>Arthropoda</taxon>
        <taxon>Hexapoda</taxon>
        <taxon>Insecta</taxon>
        <taxon>Pterygota</taxon>
        <taxon>Neoptera</taxon>
        <taxon>Paraneoptera</taxon>
        <taxon>Psocodea</taxon>
        <taxon>Troctomorpha</taxon>
        <taxon>Phthiraptera</taxon>
        <taxon>Anoplura</taxon>
        <taxon>Polyplacidae</taxon>
        <taxon>Polyplax</taxon>
    </lineage>
</organism>
<keyword evidence="8" id="KW-0479">Metal-binding</keyword>
<name>A0AAN8PMH6_POLSC</name>
<dbReference type="EMBL" id="JAWJWE010000003">
    <property type="protein sequence ID" value="KAK6639308.1"/>
    <property type="molecule type" value="Genomic_DNA"/>
</dbReference>
<protein>
    <recommendedName>
        <fullName evidence="4">Riboflavin kinase</fullName>
        <ecNumber evidence="3">2.7.1.26</ecNumber>
    </recommendedName>
    <alternativeName>
        <fullName evidence="16">ATP:riboflavin 5'-phosphotransferase</fullName>
    </alternativeName>
    <alternativeName>
        <fullName evidence="13">Flavokinase</fullName>
    </alternativeName>
</protein>
<dbReference type="GO" id="GO:0005739">
    <property type="term" value="C:mitochondrion"/>
    <property type="evidence" value="ECO:0007669"/>
    <property type="project" value="TreeGrafter"/>
</dbReference>
<dbReference type="SMART" id="SM00904">
    <property type="entry name" value="Flavokinase"/>
    <property type="match status" value="1"/>
</dbReference>